<comment type="subcellular location">
    <subcellularLocation>
        <location evidence="1">Membrane</location>
        <topology evidence="1">Multi-pass membrane protein</topology>
    </subcellularLocation>
</comment>
<dbReference type="AlphaFoldDB" id="A0A2P7YGU4"/>
<dbReference type="EMBL" id="PYFQ01000018">
    <property type="protein sequence ID" value="PSK35180.1"/>
    <property type="molecule type" value="Genomic_DNA"/>
</dbReference>
<organism evidence="9 10">
    <name type="scientific">Candidozyma pseudohaemuli</name>
    <dbReference type="NCBI Taxonomy" id="418784"/>
    <lineage>
        <taxon>Eukaryota</taxon>
        <taxon>Fungi</taxon>
        <taxon>Dikarya</taxon>
        <taxon>Ascomycota</taxon>
        <taxon>Saccharomycotina</taxon>
        <taxon>Pichiomycetes</taxon>
        <taxon>Metschnikowiaceae</taxon>
        <taxon>Candidozyma</taxon>
    </lineage>
</organism>
<dbReference type="PROSITE" id="PS00216">
    <property type="entry name" value="SUGAR_TRANSPORT_1"/>
    <property type="match status" value="1"/>
</dbReference>
<comment type="caution">
    <text evidence="9">The sequence shown here is derived from an EMBL/GenBank/DDBJ whole genome shotgun (WGS) entry which is preliminary data.</text>
</comment>
<sequence length="499" mass="54549">MAHPLYQAHRVTPALAWATSINSFSTIQFGFHLAVTNAPSKIIACSRDEYATETFWGSWGRQSCIPMDANDIALMSTMFTLGGLVSSLAAGSPFVSSIAGRKRIQKACSAVFLLGSMLLCLANTKWVFLAGRALTGMALGVSIVVAPIMVNELAPLNHRGLMGSLLQFGVALGILIAFLTALPWGNVDQWRWIFAFGAFLALAQLVLLFTIVELPKWMITHRGEYSKAMQTLYTLRSEPLLVNHEIQHWREMRNRPKVGVCEELPLIEEETPSTFTPLTPSKSRRGSIDPSSVSMLQYMCSTLYHKEVVAVGLIMTAQQLCSMNAINFYGVLILENVVPQGTNVLYIMLSLALCNVVAMLAVLPFIDKFGRKSLLVASLAIMGVAAALISSSMLTGHGAIAAVSCFIFVTGFSIGLGQIPNLMVSELLSHETVGVAQSFGTMLNWAANVVVAYGFPQLQMGLKDYDFFVFSVICAVYVITVIFFVPETQGRLNYQDIWK</sequence>
<dbReference type="GeneID" id="36568231"/>
<feature type="transmembrane region" description="Helical" evidence="7">
    <location>
        <begin position="467"/>
        <end position="485"/>
    </location>
</feature>
<feature type="transmembrane region" description="Helical" evidence="7">
    <location>
        <begin position="72"/>
        <end position="95"/>
    </location>
</feature>
<comment type="similarity">
    <text evidence="2">Belongs to the major facilitator superfamily. Sugar transporter (TC 2.A.1.1) family.</text>
</comment>
<keyword evidence="10" id="KW-1185">Reference proteome</keyword>
<protein>
    <recommendedName>
        <fullName evidence="8">Major facilitator superfamily (MFS) profile domain-containing protein</fullName>
    </recommendedName>
</protein>
<dbReference type="VEuPathDB" id="FungiDB:C7M61_004844"/>
<dbReference type="RefSeq" id="XP_024711716.1">
    <property type="nucleotide sequence ID" value="XM_024860159.1"/>
</dbReference>
<evidence type="ECO:0000256" key="1">
    <source>
        <dbReference type="ARBA" id="ARBA00004141"/>
    </source>
</evidence>
<proteinExistence type="inferred from homology"/>
<dbReference type="STRING" id="418784.A0A2P7YGU4"/>
<feature type="transmembrane region" description="Helical" evidence="7">
    <location>
        <begin position="373"/>
        <end position="394"/>
    </location>
</feature>
<feature type="transmembrane region" description="Helical" evidence="7">
    <location>
        <begin position="344"/>
        <end position="366"/>
    </location>
</feature>
<name>A0A2P7YGU4_9ASCO</name>
<dbReference type="PROSITE" id="PS50850">
    <property type="entry name" value="MFS"/>
    <property type="match status" value="1"/>
</dbReference>
<dbReference type="InterPro" id="IPR036259">
    <property type="entry name" value="MFS_trans_sf"/>
</dbReference>
<feature type="transmembrane region" description="Helical" evidence="7">
    <location>
        <begin position="134"/>
        <end position="153"/>
    </location>
</feature>
<evidence type="ECO:0000256" key="2">
    <source>
        <dbReference type="ARBA" id="ARBA00010992"/>
    </source>
</evidence>
<dbReference type="Proteomes" id="UP000241107">
    <property type="component" value="Unassembled WGS sequence"/>
</dbReference>
<evidence type="ECO:0000259" key="8">
    <source>
        <dbReference type="PROSITE" id="PS50850"/>
    </source>
</evidence>
<dbReference type="SUPFAM" id="SSF103473">
    <property type="entry name" value="MFS general substrate transporter"/>
    <property type="match status" value="1"/>
</dbReference>
<dbReference type="InterPro" id="IPR020846">
    <property type="entry name" value="MFS_dom"/>
</dbReference>
<feature type="transmembrane region" description="Helical" evidence="7">
    <location>
        <begin position="400"/>
        <end position="423"/>
    </location>
</feature>
<dbReference type="InterPro" id="IPR045263">
    <property type="entry name" value="GLUT"/>
</dbReference>
<evidence type="ECO:0000313" key="9">
    <source>
        <dbReference type="EMBL" id="PSK35180.1"/>
    </source>
</evidence>
<dbReference type="GO" id="GO:0016020">
    <property type="term" value="C:membrane"/>
    <property type="evidence" value="ECO:0007669"/>
    <property type="project" value="UniProtKB-SubCell"/>
</dbReference>
<dbReference type="PRINTS" id="PR00171">
    <property type="entry name" value="SUGRTRNSPORT"/>
</dbReference>
<evidence type="ECO:0000256" key="7">
    <source>
        <dbReference type="SAM" id="Phobius"/>
    </source>
</evidence>
<evidence type="ECO:0000256" key="3">
    <source>
        <dbReference type="ARBA" id="ARBA00022448"/>
    </source>
</evidence>
<feature type="transmembrane region" description="Helical" evidence="7">
    <location>
        <begin position="107"/>
        <end position="128"/>
    </location>
</feature>
<evidence type="ECO:0000313" key="10">
    <source>
        <dbReference type="Proteomes" id="UP000241107"/>
    </source>
</evidence>
<dbReference type="InterPro" id="IPR005829">
    <property type="entry name" value="Sugar_transporter_CS"/>
</dbReference>
<keyword evidence="6 7" id="KW-0472">Membrane</keyword>
<evidence type="ECO:0000256" key="6">
    <source>
        <dbReference type="ARBA" id="ARBA00023136"/>
    </source>
</evidence>
<accession>A0A2P7YGU4</accession>
<feature type="transmembrane region" description="Helical" evidence="7">
    <location>
        <begin position="165"/>
        <end position="184"/>
    </location>
</feature>
<keyword evidence="4 7" id="KW-0812">Transmembrane</keyword>
<dbReference type="InterPro" id="IPR003663">
    <property type="entry name" value="Sugar/inositol_transpt"/>
</dbReference>
<dbReference type="Pfam" id="PF00083">
    <property type="entry name" value="Sugar_tr"/>
    <property type="match status" value="1"/>
</dbReference>
<dbReference type="OrthoDB" id="4540492at2759"/>
<feature type="transmembrane region" description="Helical" evidence="7">
    <location>
        <begin position="435"/>
        <end position="455"/>
    </location>
</feature>
<feature type="transmembrane region" description="Helical" evidence="7">
    <location>
        <begin position="308"/>
        <end position="332"/>
    </location>
</feature>
<dbReference type="Gene3D" id="1.20.1250.20">
    <property type="entry name" value="MFS general substrate transporter like domains"/>
    <property type="match status" value="1"/>
</dbReference>
<feature type="domain" description="Major facilitator superfamily (MFS) profile" evidence="8">
    <location>
        <begin position="18"/>
        <end position="489"/>
    </location>
</feature>
<feature type="transmembrane region" description="Helical" evidence="7">
    <location>
        <begin position="190"/>
        <end position="212"/>
    </location>
</feature>
<dbReference type="PANTHER" id="PTHR23503">
    <property type="entry name" value="SOLUTE CARRIER FAMILY 2"/>
    <property type="match status" value="1"/>
</dbReference>
<keyword evidence="5 7" id="KW-1133">Transmembrane helix</keyword>
<keyword evidence="3" id="KW-0813">Transport</keyword>
<reference evidence="9 10" key="1">
    <citation type="submission" date="2018-03" db="EMBL/GenBank/DDBJ databases">
        <title>Candida pseudohaemulonii genome assembly and annotation.</title>
        <authorList>
            <person name="Munoz J.F."/>
            <person name="Gade L.G."/>
            <person name="Chow N.A."/>
            <person name="Litvintseva A.P."/>
            <person name="Loparev V.N."/>
            <person name="Cuomo C.A."/>
        </authorList>
    </citation>
    <scope>NUCLEOTIDE SEQUENCE [LARGE SCALE GENOMIC DNA]</scope>
    <source>
        <strain evidence="9 10">B12108</strain>
    </source>
</reference>
<evidence type="ECO:0000256" key="5">
    <source>
        <dbReference type="ARBA" id="ARBA00022989"/>
    </source>
</evidence>
<dbReference type="GO" id="GO:0015149">
    <property type="term" value="F:hexose transmembrane transporter activity"/>
    <property type="evidence" value="ECO:0007669"/>
    <property type="project" value="TreeGrafter"/>
</dbReference>
<evidence type="ECO:0000256" key="4">
    <source>
        <dbReference type="ARBA" id="ARBA00022692"/>
    </source>
</evidence>
<dbReference type="InterPro" id="IPR005828">
    <property type="entry name" value="MFS_sugar_transport-like"/>
</dbReference>
<gene>
    <name evidence="9" type="ORF">C7M61_004844</name>
</gene>
<dbReference type="PANTHER" id="PTHR23503:SF8">
    <property type="entry name" value="FACILITATED GLUCOSE TRANSPORTER PROTEIN 1"/>
    <property type="match status" value="1"/>
</dbReference>